<keyword evidence="4" id="KW-1185">Reference proteome</keyword>
<dbReference type="EMBL" id="JAJAGO010000002">
    <property type="protein sequence ID" value="MCT2588993.1"/>
    <property type="molecule type" value="Genomic_DNA"/>
</dbReference>
<keyword evidence="2" id="KW-0560">Oxidoreductase</keyword>
<dbReference type="InterPro" id="IPR001128">
    <property type="entry name" value="Cyt_P450"/>
</dbReference>
<dbReference type="PRINTS" id="PR00385">
    <property type="entry name" value="P450"/>
</dbReference>
<gene>
    <name evidence="3" type="ORF">LHJ74_03425</name>
</gene>
<proteinExistence type="inferred from homology"/>
<dbReference type="Proteomes" id="UP001156389">
    <property type="component" value="Unassembled WGS sequence"/>
</dbReference>
<keyword evidence="2" id="KW-0349">Heme</keyword>
<sequence>MTTYAPITLDSTGHRIHTQAAELRAAAPAVPVGVPDGLTVWSVTRGDVIKKLLTHPDVAKDARTAWPGYEPGYYPWLTSWVDVRSMLTADGGDHARLKKLIGRAFSPRRIEAMRPAIEQIVADLLTAIGRYEPGEIFDLRNAYAYPVPTQLIAGLFGVPDEQRPAMLSVIDAVLDTTADREQAADTRDRLYAAMGKLIATKRWHPGEDMTSLLLAAQEEDGDRLSEEELVSTLILMIGAGSETAVSLIGHATYELLSNEGQLRRVLAHPERWDDVIEETLRLHPPIMHIPMRFTTADIDLGEGVTIPGGSPLLMGFGAHGRDPAVHERPETFDLDRADKSHLAFGYGMHYCLGAALAKLEARIALPALFETFPDIHLAGQHQPQPSFIAHGYETLPVRVTAPADR</sequence>
<dbReference type="InterPro" id="IPR017972">
    <property type="entry name" value="Cyt_P450_CS"/>
</dbReference>
<accession>A0ABT2JMP9</accession>
<evidence type="ECO:0000313" key="4">
    <source>
        <dbReference type="Proteomes" id="UP001156389"/>
    </source>
</evidence>
<dbReference type="PROSITE" id="PS00086">
    <property type="entry name" value="CYTOCHROME_P450"/>
    <property type="match status" value="1"/>
</dbReference>
<dbReference type="Gene3D" id="1.10.630.10">
    <property type="entry name" value="Cytochrome P450"/>
    <property type="match status" value="1"/>
</dbReference>
<reference evidence="3 4" key="1">
    <citation type="submission" date="2021-10" db="EMBL/GenBank/DDBJ databases">
        <title>Streptomyces gossypii sp. nov., isolated from soil collected from cotton field.</title>
        <authorList>
            <person name="Ge X."/>
            <person name="Chen X."/>
            <person name="Liu W."/>
        </authorList>
    </citation>
    <scope>NUCLEOTIDE SEQUENCE [LARGE SCALE GENOMIC DNA]</scope>
    <source>
        <strain evidence="3 4">N2-109</strain>
    </source>
</reference>
<dbReference type="PANTHER" id="PTHR46696">
    <property type="entry name" value="P450, PUTATIVE (EUROFUNG)-RELATED"/>
    <property type="match status" value="1"/>
</dbReference>
<evidence type="ECO:0000313" key="3">
    <source>
        <dbReference type="EMBL" id="MCT2588993.1"/>
    </source>
</evidence>
<dbReference type="InterPro" id="IPR002397">
    <property type="entry name" value="Cyt_P450_B"/>
</dbReference>
<dbReference type="RefSeq" id="WP_260215978.1">
    <property type="nucleotide sequence ID" value="NZ_JAJAGO010000002.1"/>
</dbReference>
<dbReference type="PANTHER" id="PTHR46696:SF1">
    <property type="entry name" value="CYTOCHROME P450 YJIB-RELATED"/>
    <property type="match status" value="1"/>
</dbReference>
<keyword evidence="2" id="KW-0479">Metal-binding</keyword>
<protein>
    <submittedName>
        <fullName evidence="3">Cytochrome P450</fullName>
    </submittedName>
</protein>
<keyword evidence="2" id="KW-0503">Monooxygenase</keyword>
<dbReference type="SUPFAM" id="SSF48264">
    <property type="entry name" value="Cytochrome P450"/>
    <property type="match status" value="1"/>
</dbReference>
<dbReference type="PRINTS" id="PR00359">
    <property type="entry name" value="BP450"/>
</dbReference>
<comment type="similarity">
    <text evidence="1 2">Belongs to the cytochrome P450 family.</text>
</comment>
<keyword evidence="2" id="KW-0408">Iron</keyword>
<dbReference type="InterPro" id="IPR036396">
    <property type="entry name" value="Cyt_P450_sf"/>
</dbReference>
<evidence type="ECO:0000256" key="2">
    <source>
        <dbReference type="RuleBase" id="RU000461"/>
    </source>
</evidence>
<dbReference type="CDD" id="cd11029">
    <property type="entry name" value="CYP107-like"/>
    <property type="match status" value="1"/>
</dbReference>
<name>A0ABT2JMP9_9ACTN</name>
<dbReference type="Pfam" id="PF00067">
    <property type="entry name" value="p450"/>
    <property type="match status" value="1"/>
</dbReference>
<evidence type="ECO:0000256" key="1">
    <source>
        <dbReference type="ARBA" id="ARBA00010617"/>
    </source>
</evidence>
<comment type="caution">
    <text evidence="3">The sequence shown here is derived from an EMBL/GenBank/DDBJ whole genome shotgun (WGS) entry which is preliminary data.</text>
</comment>
<organism evidence="3 4">
    <name type="scientific">Streptomyces gossypii</name>
    <dbReference type="NCBI Taxonomy" id="2883101"/>
    <lineage>
        <taxon>Bacteria</taxon>
        <taxon>Bacillati</taxon>
        <taxon>Actinomycetota</taxon>
        <taxon>Actinomycetes</taxon>
        <taxon>Kitasatosporales</taxon>
        <taxon>Streptomycetaceae</taxon>
        <taxon>Streptomyces</taxon>
    </lineage>
</organism>